<evidence type="ECO:0000313" key="17">
    <source>
        <dbReference type="EMBL" id="CAH0101417.1"/>
    </source>
</evidence>
<dbReference type="GO" id="GO:0042277">
    <property type="term" value="F:peptide binding"/>
    <property type="evidence" value="ECO:0007669"/>
    <property type="project" value="TreeGrafter"/>
</dbReference>
<accession>A0A8J2W1R2</accession>
<evidence type="ECO:0000259" key="16">
    <source>
        <dbReference type="Pfam" id="PF17900"/>
    </source>
</evidence>
<dbReference type="InterPro" id="IPR027268">
    <property type="entry name" value="Peptidase_M4/M1_CTD_sf"/>
</dbReference>
<keyword evidence="7 10" id="KW-0862">Zinc</keyword>
<dbReference type="AlphaFoldDB" id="A0A8J2W1R2"/>
<feature type="site" description="Transition state stabilizer" evidence="11">
    <location>
        <position position="453"/>
    </location>
</feature>
<feature type="domain" description="ERAP1-like C-terminal" evidence="15">
    <location>
        <begin position="614"/>
        <end position="720"/>
    </location>
</feature>
<keyword evidence="3 12" id="KW-0031">Aminopeptidase</keyword>
<dbReference type="EMBL" id="CAKKLH010000057">
    <property type="protein sequence ID" value="CAH0101417.1"/>
    <property type="molecule type" value="Genomic_DNA"/>
</dbReference>
<keyword evidence="4 12" id="KW-0645">Protease</keyword>
<dbReference type="Gene3D" id="2.60.40.1730">
    <property type="entry name" value="tricorn interacting facor f3 domain"/>
    <property type="match status" value="1"/>
</dbReference>
<dbReference type="InterPro" id="IPR024571">
    <property type="entry name" value="ERAP1-like_C_dom"/>
</dbReference>
<evidence type="ECO:0000256" key="6">
    <source>
        <dbReference type="ARBA" id="ARBA00022801"/>
    </source>
</evidence>
<feature type="chain" id="PRO_5035265439" description="Aminopeptidase" evidence="13">
    <location>
        <begin position="25"/>
        <end position="985"/>
    </location>
</feature>
<sequence length="985" mass="114882">MIRMRVLFVSSFFFLADLLTNIQGQRIGSSLKPLHYDLVLLPIISGGSPRLCGHVFIDFIPTKTTNLVTFHAVDITIIDVSVQHVNNNETIHQQTTNLNNERFLQLEDLCFSGLFVQISKSYQTIQEEPEREQITIVLKQILIKDHKYRIGFYYIGKVRDDSKGFFRANYKNDINSCCHQGWFGGTQMEATDARRVLPCLDEPGFKTTFDVILGHNTAMTALSNMPDISSRSMTTTRDWMWTSFSRSPLMPTYLLAMFVTDYEHLEKMYQIGDRSIKLRFWGRPDQLPNLKQSMAVTSDLLNYLETYVRQPFTLPKIDFITAPMQLNFEAMENWGLILFRENRLYYNEENDSEDDRFSLIQILAHELAHQFFGNLVTSDWWGDIWFNEGMSTLFEIELTEHAMPDDTFRSEAERLQSIRRAMKFEEERIDPLTVIRRVQTSEEAEQMFDALSYSKGGGLLLMLRNFVGHEVFRNAIVTYMERYQFQNANSLNFMEILNEIIHQDREFGRTMNVTKIMNSWTHQPSYPIVRCSRSSINGRIQLSQMPFPLLKSNSSQEKNALWWIPIAMTDGKQPDFSREGTYPRIWLSPERPTLDIPYHFPTASSKNEEEEDTWILVNGQFASYSRVLYDEYNWRLISNQLMLNHTVIPKVTRAQLIDDAFTLALAGYLDYQVVVDLIEYLTLVNDEFVRTTSLFHLKVIQERSRHNESLYHLFEEYTDRFKFERTDNGELMSNSDYDTNLVRFGDPLDGVGCLTHWRDGVCVPSSHAFISRSNGRYHYSRREKVRLAMVEHLERNWCAVMRHGGKVEWNWAWRASLCESWSSQRSKILSAMSCSQDRDNLKQLLSRVFSPTIEQDPHDTFTTIEKMLENHAARFMVLNFITTNWEILGRHFKRPGDNLKLLISAAKFLSTPNELNEMSQFISDLENKDKKLDRSITAGILESIRNNIRWAEKNLEQVYSVIEAQIITSRTKNSPANAKKTSNKL</sequence>
<protein>
    <recommendedName>
        <fullName evidence="12">Aminopeptidase</fullName>
        <ecNumber evidence="12">3.4.11.-</ecNumber>
    </recommendedName>
</protein>
<evidence type="ECO:0000256" key="9">
    <source>
        <dbReference type="PIRSR" id="PIRSR634016-1"/>
    </source>
</evidence>
<dbReference type="FunFam" id="2.60.40.1910:FF:000020">
    <property type="entry name" value="Peptidase family m1 protein, putative"/>
    <property type="match status" value="1"/>
</dbReference>
<dbReference type="EC" id="3.4.11.-" evidence="12"/>
<reference evidence="17" key="1">
    <citation type="submission" date="2021-11" db="EMBL/GenBank/DDBJ databases">
        <authorList>
            <person name="Schell T."/>
        </authorList>
    </citation>
    <scope>NUCLEOTIDE SEQUENCE</scope>
    <source>
        <strain evidence="17">M5</strain>
    </source>
</reference>
<dbReference type="Gene3D" id="1.10.390.10">
    <property type="entry name" value="Neutral Protease Domain 2"/>
    <property type="match status" value="1"/>
</dbReference>
<dbReference type="GO" id="GO:0005737">
    <property type="term" value="C:cytoplasm"/>
    <property type="evidence" value="ECO:0007669"/>
    <property type="project" value="TreeGrafter"/>
</dbReference>
<evidence type="ECO:0000259" key="14">
    <source>
        <dbReference type="Pfam" id="PF01433"/>
    </source>
</evidence>
<feature type="binding site" evidence="10">
    <location>
        <position position="388"/>
    </location>
    <ligand>
        <name>Zn(2+)</name>
        <dbReference type="ChEBI" id="CHEBI:29105"/>
        <note>catalytic</note>
    </ligand>
</feature>
<feature type="binding site" evidence="10">
    <location>
        <position position="369"/>
    </location>
    <ligand>
        <name>Zn(2+)</name>
        <dbReference type="ChEBI" id="CHEBI:29105"/>
        <note>catalytic</note>
    </ligand>
</feature>
<keyword evidence="13" id="KW-0732">Signal</keyword>
<dbReference type="OrthoDB" id="6338664at2759"/>
<evidence type="ECO:0000256" key="3">
    <source>
        <dbReference type="ARBA" id="ARBA00022438"/>
    </source>
</evidence>
<feature type="domain" description="Aminopeptidase N-like N-terminal" evidence="16">
    <location>
        <begin position="32"/>
        <end position="254"/>
    </location>
</feature>
<dbReference type="InterPro" id="IPR001930">
    <property type="entry name" value="Peptidase_M1"/>
</dbReference>
<gene>
    <name evidence="17" type="ORF">DGAL_LOCUS3748</name>
</gene>
<feature type="domain" description="ERAP1-like C-terminal" evidence="15">
    <location>
        <begin position="797"/>
        <end position="939"/>
    </location>
</feature>
<dbReference type="Pfam" id="PF01433">
    <property type="entry name" value="Peptidase_M1"/>
    <property type="match status" value="1"/>
</dbReference>
<evidence type="ECO:0000259" key="15">
    <source>
        <dbReference type="Pfam" id="PF11838"/>
    </source>
</evidence>
<proteinExistence type="inferred from homology"/>
<dbReference type="Gene3D" id="2.60.40.1910">
    <property type="match status" value="1"/>
</dbReference>
<evidence type="ECO:0000256" key="5">
    <source>
        <dbReference type="ARBA" id="ARBA00022723"/>
    </source>
</evidence>
<feature type="active site" description="Proton acceptor" evidence="9">
    <location>
        <position position="366"/>
    </location>
</feature>
<dbReference type="GO" id="GO:0008270">
    <property type="term" value="F:zinc ion binding"/>
    <property type="evidence" value="ECO:0007669"/>
    <property type="project" value="UniProtKB-UniRule"/>
</dbReference>
<dbReference type="InterPro" id="IPR042097">
    <property type="entry name" value="Aminopeptidase_N-like_N_sf"/>
</dbReference>
<dbReference type="PANTHER" id="PTHR11533:SF294">
    <property type="entry name" value="THYROTROPIN-RELEASING HORMONE-DEGRADING ECTOENZYME"/>
    <property type="match status" value="1"/>
</dbReference>
<keyword evidence="5 10" id="KW-0479">Metal-binding</keyword>
<dbReference type="PRINTS" id="PR00756">
    <property type="entry name" value="ALADIPTASE"/>
</dbReference>
<evidence type="ECO:0000256" key="1">
    <source>
        <dbReference type="ARBA" id="ARBA00004609"/>
    </source>
</evidence>
<keyword evidence="6 12" id="KW-0378">Hydrolase</keyword>
<dbReference type="GO" id="GO:0070006">
    <property type="term" value="F:metalloaminopeptidase activity"/>
    <property type="evidence" value="ECO:0007669"/>
    <property type="project" value="TreeGrafter"/>
</dbReference>
<feature type="signal peptide" evidence="13">
    <location>
        <begin position="1"/>
        <end position="24"/>
    </location>
</feature>
<evidence type="ECO:0000256" key="11">
    <source>
        <dbReference type="PIRSR" id="PIRSR634016-4"/>
    </source>
</evidence>
<dbReference type="FunFam" id="1.25.50.20:FF:000024">
    <property type="entry name" value="Aminopeptidase"/>
    <property type="match status" value="1"/>
</dbReference>
<dbReference type="Pfam" id="PF17900">
    <property type="entry name" value="Peptidase_M1_N"/>
    <property type="match status" value="1"/>
</dbReference>
<evidence type="ECO:0000256" key="8">
    <source>
        <dbReference type="ARBA" id="ARBA00023049"/>
    </source>
</evidence>
<comment type="cofactor">
    <cofactor evidence="10 12">
        <name>Zn(2+)</name>
        <dbReference type="ChEBI" id="CHEBI:29105"/>
    </cofactor>
    <text evidence="10 12">Binds 1 zinc ion per subunit.</text>
</comment>
<dbReference type="Gene3D" id="1.25.50.20">
    <property type="match status" value="1"/>
</dbReference>
<dbReference type="PANTHER" id="PTHR11533">
    <property type="entry name" value="PROTEASE M1 ZINC METALLOPROTEASE"/>
    <property type="match status" value="1"/>
</dbReference>
<name>A0A8J2W1R2_9CRUS</name>
<dbReference type="InterPro" id="IPR050344">
    <property type="entry name" value="Peptidase_M1_aminopeptidases"/>
</dbReference>
<evidence type="ECO:0000256" key="4">
    <source>
        <dbReference type="ARBA" id="ARBA00022670"/>
    </source>
</evidence>
<comment type="subcellular location">
    <subcellularLocation>
        <location evidence="1">Cell membrane</location>
        <topology evidence="1">Lipid-anchor</topology>
        <topology evidence="1">GPI-anchor</topology>
    </subcellularLocation>
</comment>
<dbReference type="Pfam" id="PF11838">
    <property type="entry name" value="ERAP1_C"/>
    <property type="match status" value="2"/>
</dbReference>
<feature type="binding site" evidence="10">
    <location>
        <position position="365"/>
    </location>
    <ligand>
        <name>Zn(2+)</name>
        <dbReference type="ChEBI" id="CHEBI:29105"/>
        <note>catalytic</note>
    </ligand>
</feature>
<evidence type="ECO:0000256" key="7">
    <source>
        <dbReference type="ARBA" id="ARBA00022833"/>
    </source>
</evidence>
<dbReference type="InterPro" id="IPR045357">
    <property type="entry name" value="Aminopeptidase_N-like_N"/>
</dbReference>
<dbReference type="CDD" id="cd09601">
    <property type="entry name" value="M1_APN-Q_like"/>
    <property type="match status" value="1"/>
</dbReference>
<keyword evidence="8 12" id="KW-0482">Metalloprotease</keyword>
<dbReference type="GO" id="GO:0043171">
    <property type="term" value="P:peptide catabolic process"/>
    <property type="evidence" value="ECO:0007669"/>
    <property type="project" value="TreeGrafter"/>
</dbReference>
<dbReference type="GO" id="GO:0006508">
    <property type="term" value="P:proteolysis"/>
    <property type="evidence" value="ECO:0007669"/>
    <property type="project" value="UniProtKB-KW"/>
</dbReference>
<comment type="similarity">
    <text evidence="2 12">Belongs to the peptidase M1 family.</text>
</comment>
<evidence type="ECO:0000256" key="13">
    <source>
        <dbReference type="SAM" id="SignalP"/>
    </source>
</evidence>
<organism evidence="17 18">
    <name type="scientific">Daphnia galeata</name>
    <dbReference type="NCBI Taxonomy" id="27404"/>
    <lineage>
        <taxon>Eukaryota</taxon>
        <taxon>Metazoa</taxon>
        <taxon>Ecdysozoa</taxon>
        <taxon>Arthropoda</taxon>
        <taxon>Crustacea</taxon>
        <taxon>Branchiopoda</taxon>
        <taxon>Diplostraca</taxon>
        <taxon>Cladocera</taxon>
        <taxon>Anomopoda</taxon>
        <taxon>Daphniidae</taxon>
        <taxon>Daphnia</taxon>
    </lineage>
</organism>
<dbReference type="SUPFAM" id="SSF63737">
    <property type="entry name" value="Leukotriene A4 hydrolase N-terminal domain"/>
    <property type="match status" value="1"/>
</dbReference>
<evidence type="ECO:0000256" key="10">
    <source>
        <dbReference type="PIRSR" id="PIRSR634016-3"/>
    </source>
</evidence>
<evidence type="ECO:0000256" key="12">
    <source>
        <dbReference type="RuleBase" id="RU364040"/>
    </source>
</evidence>
<dbReference type="Proteomes" id="UP000789390">
    <property type="component" value="Unassembled WGS sequence"/>
</dbReference>
<evidence type="ECO:0000256" key="2">
    <source>
        <dbReference type="ARBA" id="ARBA00010136"/>
    </source>
</evidence>
<feature type="domain" description="Peptidase M1 membrane alanine aminopeptidase" evidence="14">
    <location>
        <begin position="294"/>
        <end position="520"/>
    </location>
</feature>
<dbReference type="InterPro" id="IPR034016">
    <property type="entry name" value="M1_APN-typ"/>
</dbReference>
<keyword evidence="18" id="KW-1185">Reference proteome</keyword>
<dbReference type="SUPFAM" id="SSF55486">
    <property type="entry name" value="Metalloproteases ('zincins'), catalytic domain"/>
    <property type="match status" value="1"/>
</dbReference>
<comment type="caution">
    <text evidence="17">The sequence shown here is derived from an EMBL/GenBank/DDBJ whole genome shotgun (WGS) entry which is preliminary data.</text>
</comment>
<dbReference type="GO" id="GO:0005886">
    <property type="term" value="C:plasma membrane"/>
    <property type="evidence" value="ECO:0007669"/>
    <property type="project" value="UniProtKB-SubCell"/>
</dbReference>
<evidence type="ECO:0000313" key="18">
    <source>
        <dbReference type="Proteomes" id="UP000789390"/>
    </source>
</evidence>
<dbReference type="GO" id="GO:0005615">
    <property type="term" value="C:extracellular space"/>
    <property type="evidence" value="ECO:0007669"/>
    <property type="project" value="TreeGrafter"/>
</dbReference>
<dbReference type="FunFam" id="1.10.390.10:FF:000013">
    <property type="entry name" value="Aminopeptidase N"/>
    <property type="match status" value="1"/>
</dbReference>
<dbReference type="InterPro" id="IPR014782">
    <property type="entry name" value="Peptidase_M1_dom"/>
</dbReference>